<dbReference type="AlphaFoldDB" id="A0A448N222"/>
<dbReference type="InterPro" id="IPR000835">
    <property type="entry name" value="HTH_MarR-typ"/>
</dbReference>
<dbReference type="InterPro" id="IPR036388">
    <property type="entry name" value="WH-like_DNA-bd_sf"/>
</dbReference>
<accession>A0A448N222</accession>
<dbReference type="Gene3D" id="3.30.950.30">
    <property type="entry name" value="Schlafen, AAA domain"/>
    <property type="match status" value="1"/>
</dbReference>
<feature type="domain" description="HTH marR-type" evidence="1">
    <location>
        <begin position="404"/>
        <end position="454"/>
    </location>
</feature>
<organism evidence="3 4">
    <name type="scientific">Arachnia propionica</name>
    <dbReference type="NCBI Taxonomy" id="1750"/>
    <lineage>
        <taxon>Bacteria</taxon>
        <taxon>Bacillati</taxon>
        <taxon>Actinomycetota</taxon>
        <taxon>Actinomycetes</taxon>
        <taxon>Propionibacteriales</taxon>
        <taxon>Propionibacteriaceae</taxon>
        <taxon>Arachnia</taxon>
    </lineage>
</organism>
<dbReference type="InterPro" id="IPR036390">
    <property type="entry name" value="WH_DNA-bd_sf"/>
</dbReference>
<dbReference type="GO" id="GO:0003700">
    <property type="term" value="F:DNA-binding transcription factor activity"/>
    <property type="evidence" value="ECO:0007669"/>
    <property type="project" value="InterPro"/>
</dbReference>
<dbReference type="EMBL" id="LR134406">
    <property type="protein sequence ID" value="VEH71481.1"/>
    <property type="molecule type" value="Genomic_DNA"/>
</dbReference>
<dbReference type="Gene3D" id="1.10.10.10">
    <property type="entry name" value="Winged helix-like DNA-binding domain superfamily/Winged helix DNA-binding domain"/>
    <property type="match status" value="1"/>
</dbReference>
<dbReference type="PANTHER" id="PTHR30595">
    <property type="entry name" value="GLPR-RELATED TRANSCRIPTIONAL REPRESSOR"/>
    <property type="match status" value="1"/>
</dbReference>
<evidence type="ECO:0000313" key="3">
    <source>
        <dbReference type="EMBL" id="VEH71481.1"/>
    </source>
</evidence>
<dbReference type="Pfam" id="PF04326">
    <property type="entry name" value="SLFN_AlbA_2"/>
    <property type="match status" value="1"/>
</dbReference>
<evidence type="ECO:0000259" key="2">
    <source>
        <dbReference type="Pfam" id="PF04326"/>
    </source>
</evidence>
<dbReference type="SUPFAM" id="SSF46785">
    <property type="entry name" value="Winged helix' DNA-binding domain"/>
    <property type="match status" value="1"/>
</dbReference>
<gene>
    <name evidence="3" type="ORF">NCTC12967_02803</name>
</gene>
<dbReference type="Proteomes" id="UP000273044">
    <property type="component" value="Chromosome"/>
</dbReference>
<feature type="domain" description="Schlafen AlbA-2" evidence="2">
    <location>
        <begin position="26"/>
        <end position="138"/>
    </location>
</feature>
<keyword evidence="4" id="KW-1185">Reference proteome</keyword>
<dbReference type="Pfam" id="PF01047">
    <property type="entry name" value="MarR"/>
    <property type="match status" value="1"/>
</dbReference>
<dbReference type="InterPro" id="IPR038461">
    <property type="entry name" value="Schlafen_AlbA_2_dom_sf"/>
</dbReference>
<name>A0A448N222_9ACTN</name>
<dbReference type="Pfam" id="PF13749">
    <property type="entry name" value="HATPase_c_4"/>
    <property type="match status" value="1"/>
</dbReference>
<dbReference type="Gene3D" id="3.30.565.60">
    <property type="match status" value="1"/>
</dbReference>
<dbReference type="InterPro" id="IPR038475">
    <property type="entry name" value="RecG_C_sf"/>
</dbReference>
<sequence length="468" mass="51792">MTSAVVDRSLTLPPEQVGPALLALAEDQWFERKSARVSPRDLAVPLVAMANADGGVIVVGLHDGKVEDVPAQRRNELRQACLDYTEPPVRARVEEVEALDAEGEPATLVLLNVAPGETVHVTQKGECYLRVGDESRRLTAAQQRELVFDRGMAHYEATPVNLTLADLDQQALADYAERIGAATIEGALAARDLVDRRGRLTVASELLFDERPQREFPNAVVRILKYGAEHRGVGRNMTLEQDRRVEGSLLRQISEAIRQIEDMMPAWQQLSDAGTFEPISRIPRDAWLEGLVNAVVHRSYSTMGDHIRFEIFPSRIEITSPGRFPGIVEPQRPLDIRRYARNPRIARVCADLGYTRELGEGIARLFAEMRGRGLVDPHYFQSSSSVTLTLSAQEALPEEIRSRLTRSAIAILNTLRQTGEPLSTGALAELAGVARMTATRALAQLEELGLVIREGSAKQDPRATWHLT</sequence>
<proteinExistence type="predicted"/>
<dbReference type="PANTHER" id="PTHR30595:SF6">
    <property type="entry name" value="SCHLAFEN ALBA-2 DOMAIN-CONTAINING PROTEIN"/>
    <property type="match status" value="1"/>
</dbReference>
<reference evidence="3 4" key="1">
    <citation type="submission" date="2018-12" db="EMBL/GenBank/DDBJ databases">
        <authorList>
            <consortium name="Pathogen Informatics"/>
        </authorList>
    </citation>
    <scope>NUCLEOTIDE SEQUENCE [LARGE SCALE GENOMIC DNA]</scope>
    <source>
        <strain evidence="3 4">NCTC12967</strain>
    </source>
</reference>
<dbReference type="GeneID" id="64408218"/>
<evidence type="ECO:0000259" key="1">
    <source>
        <dbReference type="Pfam" id="PF01047"/>
    </source>
</evidence>
<protein>
    <submittedName>
        <fullName evidence="3">Divergent AAA domain</fullName>
    </submittedName>
</protein>
<dbReference type="RefSeq" id="WP_061787592.1">
    <property type="nucleotide sequence ID" value="NZ_LR134406.1"/>
</dbReference>
<evidence type="ECO:0000313" key="4">
    <source>
        <dbReference type="Proteomes" id="UP000273044"/>
    </source>
</evidence>
<dbReference type="InterPro" id="IPR007421">
    <property type="entry name" value="Schlafen_AlbA_2_dom"/>
</dbReference>